<dbReference type="Proteomes" id="UP000501690">
    <property type="component" value="Linkage Group LG7"/>
</dbReference>
<dbReference type="AlphaFoldDB" id="A0A4D6MDQ2"/>
<accession>A0A4D6MDQ2</accession>
<gene>
    <name evidence="1" type="ORF">DEO72_LG7g832</name>
</gene>
<reference evidence="1 2" key="1">
    <citation type="submission" date="2019-04" db="EMBL/GenBank/DDBJ databases">
        <title>An improved genome assembly and genetic linkage map for asparagus bean, Vigna unguiculata ssp. sesquipedialis.</title>
        <authorList>
            <person name="Xia Q."/>
            <person name="Zhang R."/>
            <person name="Dong Y."/>
        </authorList>
    </citation>
    <scope>NUCLEOTIDE SEQUENCE [LARGE SCALE GENOMIC DNA]</scope>
    <source>
        <tissue evidence="1">Leaf</tissue>
    </source>
</reference>
<sequence>MLLKFSELWYSAIRCRDTLNQLVPGMLFWCGEYDYCRRTVAKPVTLVQPSQSRLGKMNRDSPGTFLHERLPRRPARLLSERRGTRLSEHVSPERDPSALSEGLGKTMCCLDAWLFLDGMDPECDAYEELISGVGETSGVALQWSGCNSMASVSGCPWWCPICITSSGVSSSGLRRGIHHKCKHPLNLTKLYVSG</sequence>
<evidence type="ECO:0000313" key="1">
    <source>
        <dbReference type="EMBL" id="QCD99549.1"/>
    </source>
</evidence>
<organism evidence="1 2">
    <name type="scientific">Vigna unguiculata</name>
    <name type="common">Cowpea</name>
    <dbReference type="NCBI Taxonomy" id="3917"/>
    <lineage>
        <taxon>Eukaryota</taxon>
        <taxon>Viridiplantae</taxon>
        <taxon>Streptophyta</taxon>
        <taxon>Embryophyta</taxon>
        <taxon>Tracheophyta</taxon>
        <taxon>Spermatophyta</taxon>
        <taxon>Magnoliopsida</taxon>
        <taxon>eudicotyledons</taxon>
        <taxon>Gunneridae</taxon>
        <taxon>Pentapetalae</taxon>
        <taxon>rosids</taxon>
        <taxon>fabids</taxon>
        <taxon>Fabales</taxon>
        <taxon>Fabaceae</taxon>
        <taxon>Papilionoideae</taxon>
        <taxon>50 kb inversion clade</taxon>
        <taxon>NPAAA clade</taxon>
        <taxon>indigoferoid/millettioid clade</taxon>
        <taxon>Phaseoleae</taxon>
        <taxon>Vigna</taxon>
    </lineage>
</organism>
<proteinExistence type="predicted"/>
<dbReference type="EMBL" id="CP039351">
    <property type="protein sequence ID" value="QCD99549.1"/>
    <property type="molecule type" value="Genomic_DNA"/>
</dbReference>
<protein>
    <submittedName>
        <fullName evidence="1">Uncharacterized protein</fullName>
    </submittedName>
</protein>
<evidence type="ECO:0000313" key="2">
    <source>
        <dbReference type="Proteomes" id="UP000501690"/>
    </source>
</evidence>
<keyword evidence="2" id="KW-1185">Reference proteome</keyword>
<name>A0A4D6MDQ2_VIGUN</name>